<feature type="domain" description="Glycosyltransferase 2-like" evidence="1">
    <location>
        <begin position="5"/>
        <end position="178"/>
    </location>
</feature>
<gene>
    <name evidence="2" type="ORF">BCR25_11760</name>
</gene>
<dbReference type="Proteomes" id="UP000095094">
    <property type="component" value="Unassembled WGS sequence"/>
</dbReference>
<protein>
    <recommendedName>
        <fullName evidence="1">Glycosyltransferase 2-like domain-containing protein</fullName>
    </recommendedName>
</protein>
<dbReference type="InterPro" id="IPR029044">
    <property type="entry name" value="Nucleotide-diphossugar_trans"/>
</dbReference>
<dbReference type="InterPro" id="IPR001173">
    <property type="entry name" value="Glyco_trans_2-like"/>
</dbReference>
<sequence>MKRITIVIPHYNSSKKLDRLLKSIFYQNYMENIEVVVIDDNSSEDEKILLKNIIKNYQCRFKLRFFENLYGKKGAGACRNIGIANTTTEWLLFADADDFFLPDSLKYVDKYINKEFEVVFFRPTSIYESTQELSDRHMIYSDLVDSVIKKDSYSNRLKLKTHFLVPWSKLISTKLLKENNLLFEEVMYSNDIMFSSQIAAKIECFTVSPECFYCVTSDKNSLTTTMSKEILESRLDVSLRQDRFYKECFTKSDYKLIQFQFISWIRKSVKYKFGFHYTLTILTKILKNRSKIIVFKRVLGKRFKKKHDALIDIKSD</sequence>
<accession>A0A1E5G9F8</accession>
<dbReference type="SUPFAM" id="SSF53448">
    <property type="entry name" value="Nucleotide-diphospho-sugar transferases"/>
    <property type="match status" value="1"/>
</dbReference>
<dbReference type="AlphaFoldDB" id="A0A1E5G9F8"/>
<dbReference type="CDD" id="cd00761">
    <property type="entry name" value="Glyco_tranf_GTA_type"/>
    <property type="match status" value="1"/>
</dbReference>
<proteinExistence type="predicted"/>
<comment type="caution">
    <text evidence="2">The sequence shown here is derived from an EMBL/GenBank/DDBJ whole genome shotgun (WGS) entry which is preliminary data.</text>
</comment>
<evidence type="ECO:0000313" key="3">
    <source>
        <dbReference type="Proteomes" id="UP000095094"/>
    </source>
</evidence>
<dbReference type="RefSeq" id="WP_069664924.1">
    <property type="nucleotide sequence ID" value="NZ_JBHUJJ010000001.1"/>
</dbReference>
<dbReference type="PANTHER" id="PTHR22916">
    <property type="entry name" value="GLYCOSYLTRANSFERASE"/>
    <property type="match status" value="1"/>
</dbReference>
<evidence type="ECO:0000259" key="1">
    <source>
        <dbReference type="Pfam" id="PF00535"/>
    </source>
</evidence>
<dbReference type="OrthoDB" id="396512at2"/>
<dbReference type="PANTHER" id="PTHR22916:SF3">
    <property type="entry name" value="UDP-GLCNAC:BETAGAL BETA-1,3-N-ACETYLGLUCOSAMINYLTRANSFERASE-LIKE PROTEIN 1"/>
    <property type="match status" value="1"/>
</dbReference>
<keyword evidence="3" id="KW-1185">Reference proteome</keyword>
<evidence type="ECO:0000313" key="2">
    <source>
        <dbReference type="EMBL" id="OEG09235.1"/>
    </source>
</evidence>
<organism evidence="2 3">
    <name type="scientific">Enterococcus termitis</name>
    <dbReference type="NCBI Taxonomy" id="332950"/>
    <lineage>
        <taxon>Bacteria</taxon>
        <taxon>Bacillati</taxon>
        <taxon>Bacillota</taxon>
        <taxon>Bacilli</taxon>
        <taxon>Lactobacillales</taxon>
        <taxon>Enterococcaceae</taxon>
        <taxon>Enterococcus</taxon>
    </lineage>
</organism>
<name>A0A1E5G9F8_9ENTE</name>
<dbReference type="Pfam" id="PF00535">
    <property type="entry name" value="Glycos_transf_2"/>
    <property type="match status" value="1"/>
</dbReference>
<dbReference type="EMBL" id="MIJY01000045">
    <property type="protein sequence ID" value="OEG09235.1"/>
    <property type="molecule type" value="Genomic_DNA"/>
</dbReference>
<dbReference type="Gene3D" id="3.90.550.10">
    <property type="entry name" value="Spore Coat Polysaccharide Biosynthesis Protein SpsA, Chain A"/>
    <property type="match status" value="1"/>
</dbReference>
<dbReference type="GO" id="GO:0016758">
    <property type="term" value="F:hexosyltransferase activity"/>
    <property type="evidence" value="ECO:0007669"/>
    <property type="project" value="UniProtKB-ARBA"/>
</dbReference>
<reference evidence="3" key="1">
    <citation type="submission" date="2016-09" db="EMBL/GenBank/DDBJ databases">
        <authorList>
            <person name="Gulvik C.A."/>
        </authorList>
    </citation>
    <scope>NUCLEOTIDE SEQUENCE [LARGE SCALE GENOMIC DNA]</scope>
    <source>
        <strain evidence="3">LMG 8895</strain>
    </source>
</reference>